<evidence type="ECO:0000256" key="1">
    <source>
        <dbReference type="SAM" id="MobiDB-lite"/>
    </source>
</evidence>
<dbReference type="Proteomes" id="UP001582793">
    <property type="component" value="Unassembled WGS sequence"/>
</dbReference>
<proteinExistence type="predicted"/>
<keyword evidence="3" id="KW-1185">Reference proteome</keyword>
<protein>
    <submittedName>
        <fullName evidence="2">Uncharacterized protein</fullName>
    </submittedName>
</protein>
<sequence length="298" mass="31648">MPKLSGRVTVDAVDLRPYLAALPALLTGWRALRFDDGVAIHPRTGEPHAGLAVVRGSHPYPGTVYRLLVPKEQTGRPGHDRGTAVKFRPVRLELLADEHHRAAFAVRDEAGAADVRVTVERPNRAGPVEVVAEIRDPSGGNRFTRGAALVRVRLATDRLPPHGGQEPQLVATVEHPRGRGRADLRVTGGRSWTVAGSVTAGGRGLMRPAVGLLWVFLRRPARRRLDAFLAALPGQVAEAHRGSVARWGPHPDPERIAADLLAGVLDELPTVVPAGAGRAGPVDPAAGSAVPDRTPPIG</sequence>
<evidence type="ECO:0000313" key="2">
    <source>
        <dbReference type="EMBL" id="MFB6392483.1"/>
    </source>
</evidence>
<gene>
    <name evidence="2" type="ORF">AAFH96_05125</name>
</gene>
<dbReference type="RefSeq" id="WP_375733225.1">
    <property type="nucleotide sequence ID" value="NZ_JBCGDC010000010.1"/>
</dbReference>
<name>A0ABV5CKF6_9ACTN</name>
<dbReference type="EMBL" id="JBCGDC010000010">
    <property type="protein sequence ID" value="MFB6392483.1"/>
    <property type="molecule type" value="Genomic_DNA"/>
</dbReference>
<reference evidence="2 3" key="1">
    <citation type="submission" date="2024-04" db="EMBL/GenBank/DDBJ databases">
        <title>Polymorphospora sp. isolated from Baiyangdian Lake in Xiong'an New Area.</title>
        <authorList>
            <person name="Zhang X."/>
            <person name="Liu J."/>
        </authorList>
    </citation>
    <scope>NUCLEOTIDE SEQUENCE [LARGE SCALE GENOMIC DNA]</scope>
    <source>
        <strain evidence="2 3">2-325</strain>
    </source>
</reference>
<evidence type="ECO:0000313" key="3">
    <source>
        <dbReference type="Proteomes" id="UP001582793"/>
    </source>
</evidence>
<organism evidence="2 3">
    <name type="scientific">Polymorphospora lycopeni</name>
    <dbReference type="NCBI Taxonomy" id="3140240"/>
    <lineage>
        <taxon>Bacteria</taxon>
        <taxon>Bacillati</taxon>
        <taxon>Actinomycetota</taxon>
        <taxon>Actinomycetes</taxon>
        <taxon>Micromonosporales</taxon>
        <taxon>Micromonosporaceae</taxon>
        <taxon>Polymorphospora</taxon>
    </lineage>
</organism>
<comment type="caution">
    <text evidence="2">The sequence shown here is derived from an EMBL/GenBank/DDBJ whole genome shotgun (WGS) entry which is preliminary data.</text>
</comment>
<feature type="region of interest" description="Disordered" evidence="1">
    <location>
        <begin position="275"/>
        <end position="298"/>
    </location>
</feature>
<accession>A0ABV5CKF6</accession>